<reference evidence="1 2" key="1">
    <citation type="submission" date="2020-01" db="EMBL/GenBank/DDBJ databases">
        <title>Bacteria diversity of Porities sp.</title>
        <authorList>
            <person name="Wang G."/>
        </authorList>
    </citation>
    <scope>NUCLEOTIDE SEQUENCE [LARGE SCALE GENOMIC DNA]</scope>
    <source>
        <strain evidence="1 2">R33</strain>
    </source>
</reference>
<protein>
    <recommendedName>
        <fullName evidence="3">Fibronectin type-III domain-containing protein</fullName>
    </recommendedName>
</protein>
<name>A0A6L9EDX6_9FLAO</name>
<dbReference type="Proteomes" id="UP000475249">
    <property type="component" value="Unassembled WGS sequence"/>
</dbReference>
<evidence type="ECO:0000313" key="1">
    <source>
        <dbReference type="EMBL" id="NAS12910.1"/>
    </source>
</evidence>
<comment type="caution">
    <text evidence="1">The sequence shown here is derived from an EMBL/GenBank/DDBJ whole genome shotgun (WGS) entry which is preliminary data.</text>
</comment>
<dbReference type="Gene3D" id="2.60.40.10">
    <property type="entry name" value="Immunoglobulins"/>
    <property type="match status" value="1"/>
</dbReference>
<dbReference type="InterPro" id="IPR013783">
    <property type="entry name" value="Ig-like_fold"/>
</dbReference>
<proteinExistence type="predicted"/>
<dbReference type="InterPro" id="IPR036116">
    <property type="entry name" value="FN3_sf"/>
</dbReference>
<organism evidence="1 2">
    <name type="scientific">Poritiphilus flavus</name>
    <dbReference type="NCBI Taxonomy" id="2697053"/>
    <lineage>
        <taxon>Bacteria</taxon>
        <taxon>Pseudomonadati</taxon>
        <taxon>Bacteroidota</taxon>
        <taxon>Flavobacteriia</taxon>
        <taxon>Flavobacteriales</taxon>
        <taxon>Flavobacteriaceae</taxon>
        <taxon>Poritiphilus</taxon>
    </lineage>
</organism>
<dbReference type="SUPFAM" id="SSF49265">
    <property type="entry name" value="Fibronectin type III"/>
    <property type="match status" value="1"/>
</dbReference>
<evidence type="ECO:0000313" key="2">
    <source>
        <dbReference type="Proteomes" id="UP000475249"/>
    </source>
</evidence>
<sequence length="130" mass="14184">MKNAMSLIVIGIIAIFLNSACEDIVEVPDISNQEVELLAPLNATVVTESSVSFSWTEIEDADAYNMQLAIPDFENAAQILLDSTIVVDSTFVGARLIGTLPDGNFEWRVKAQNSDYETLYSTASFSVVTE</sequence>
<gene>
    <name evidence="1" type="ORF">GTQ38_12905</name>
</gene>
<accession>A0A6L9EDX6</accession>
<dbReference type="AlphaFoldDB" id="A0A6L9EDX6"/>
<evidence type="ECO:0008006" key="3">
    <source>
        <dbReference type="Google" id="ProtNLM"/>
    </source>
</evidence>
<keyword evidence="2" id="KW-1185">Reference proteome</keyword>
<dbReference type="RefSeq" id="WP_161435961.1">
    <property type="nucleotide sequence ID" value="NZ_WXYO01000006.1"/>
</dbReference>
<dbReference type="EMBL" id="WXYO01000006">
    <property type="protein sequence ID" value="NAS12910.1"/>
    <property type="molecule type" value="Genomic_DNA"/>
</dbReference>